<dbReference type="EMBL" id="CP042469">
    <property type="protein sequence ID" value="QOX62058.1"/>
    <property type="molecule type" value="Genomic_DNA"/>
</dbReference>
<reference evidence="1" key="1">
    <citation type="submission" date="2019-08" db="EMBL/GenBank/DDBJ databases">
        <title>Genome sequence of Clostridiales bacterium MT110.</title>
        <authorList>
            <person name="Cao J."/>
        </authorList>
    </citation>
    <scope>NUCLEOTIDE SEQUENCE</scope>
    <source>
        <strain evidence="1">MT110</strain>
    </source>
</reference>
<name>A0ACD1A6L8_9FIRM</name>
<sequence length="445" mass="50856">MNQYFYGLTGEIITPDNPFYHSARQEWNRAIQRFPLAIVYCYNKFDVSHAVIWARQRCIPIRIRSGGHNYEGFSTGNGVLVIDISRMNRIGIQKGFLFLDGGVKNEQLYDFIGPLGYPFPGGTCPTVGVSGYFTGGGWGLSCRLFGLGCDSLVELELVDWEGRIIRANARENPDLFWACRGAGGGNFGIVVSMVFRLPEKVERVTYFEFYYPNTELEKQASFIKVWQSWLPELDIRMSLQANVYWHATDGYAIYGRGLFYGTEEEARRLLRPILSLGGAQTSFKVLSFYEAIKLIGSQYPPSEKFQTAGRFVTEPLTDLEIEKAASLIREIPQGSVYNALNLYSLGGKIKALSPRATAFFYRDAEYILAIQTVWEEDRYAEGNRQWLARRFPYVESITQGSYVNFPYLRTTNYMNAYYGGNANALRSVKYRYDPYNVFHFPQSIR</sequence>
<organism evidence="1 2">
    <name type="scientific">Anoxybacterium hadale</name>
    <dbReference type="NCBI Taxonomy" id="3408580"/>
    <lineage>
        <taxon>Bacteria</taxon>
        <taxon>Bacillati</taxon>
        <taxon>Bacillota</taxon>
        <taxon>Clostridia</taxon>
        <taxon>Peptostreptococcales</taxon>
        <taxon>Anaerovoracaceae</taxon>
        <taxon>Anoxybacterium</taxon>
    </lineage>
</organism>
<accession>A0ACD1A6L8</accession>
<keyword evidence="2" id="KW-1185">Reference proteome</keyword>
<gene>
    <name evidence="1" type="ORF">FRZ06_01180</name>
</gene>
<evidence type="ECO:0000313" key="2">
    <source>
        <dbReference type="Proteomes" id="UP000594014"/>
    </source>
</evidence>
<dbReference type="Proteomes" id="UP000594014">
    <property type="component" value="Chromosome"/>
</dbReference>
<proteinExistence type="predicted"/>
<protein>
    <submittedName>
        <fullName evidence="1">FAD-binding oxidoreductase</fullName>
    </submittedName>
</protein>
<evidence type="ECO:0000313" key="1">
    <source>
        <dbReference type="EMBL" id="QOX62058.1"/>
    </source>
</evidence>